<dbReference type="Proteomes" id="UP000019140">
    <property type="component" value="Unassembled WGS sequence"/>
</dbReference>
<comment type="caution">
    <text evidence="1">The sequence shown here is derived from an EMBL/GenBank/DDBJ whole genome shotgun (WGS) entry which is preliminary data.</text>
</comment>
<organism evidence="1 2">
    <name type="scientific">Candidatus Entotheonella gemina</name>
    <dbReference type="NCBI Taxonomy" id="1429439"/>
    <lineage>
        <taxon>Bacteria</taxon>
        <taxon>Pseudomonadati</taxon>
        <taxon>Nitrospinota/Tectimicrobiota group</taxon>
        <taxon>Candidatus Tectimicrobiota</taxon>
        <taxon>Candidatus Entotheonellia</taxon>
        <taxon>Candidatus Entotheonellales</taxon>
        <taxon>Candidatus Entotheonellaceae</taxon>
        <taxon>Candidatus Entotheonella</taxon>
    </lineage>
</organism>
<reference evidence="1 2" key="1">
    <citation type="journal article" date="2014" name="Nature">
        <title>An environmental bacterial taxon with a large and distinct metabolic repertoire.</title>
        <authorList>
            <person name="Wilson M.C."/>
            <person name="Mori T."/>
            <person name="Ruckert C."/>
            <person name="Uria A.R."/>
            <person name="Helf M.J."/>
            <person name="Takada K."/>
            <person name="Gernert C."/>
            <person name="Steffens U.A."/>
            <person name="Heycke N."/>
            <person name="Schmitt S."/>
            <person name="Rinke C."/>
            <person name="Helfrich E.J."/>
            <person name="Brachmann A.O."/>
            <person name="Gurgui C."/>
            <person name="Wakimoto T."/>
            <person name="Kracht M."/>
            <person name="Crusemann M."/>
            <person name="Hentschel U."/>
            <person name="Abe I."/>
            <person name="Matsunaga S."/>
            <person name="Kalinowski J."/>
            <person name="Takeyama H."/>
            <person name="Piel J."/>
        </authorList>
    </citation>
    <scope>NUCLEOTIDE SEQUENCE [LARGE SCALE GENOMIC DNA]</scope>
    <source>
        <strain evidence="2">TSY2</strain>
    </source>
</reference>
<name>W4L902_9BACT</name>
<proteinExistence type="predicted"/>
<gene>
    <name evidence="1" type="ORF">ETSY2_49700</name>
</gene>
<protein>
    <submittedName>
        <fullName evidence="1">Uncharacterized protein</fullName>
    </submittedName>
</protein>
<dbReference type="HOGENOM" id="CLU_2116523_0_0_7"/>
<accession>W4L902</accession>
<evidence type="ECO:0000313" key="2">
    <source>
        <dbReference type="Proteomes" id="UP000019140"/>
    </source>
</evidence>
<sequence length="114" mass="13621">MYAGIPAFWRFVLPENGKQLLTLSFVRLTNGWAVFAVAQDWTFYDAKGHWLTLQQLQQMPDRFRKYQHRGIEASAYITPLAHVKPPKPLRAQLQMPWKRFRYELRQLVFNRLKS</sequence>
<evidence type="ECO:0000313" key="1">
    <source>
        <dbReference type="EMBL" id="ETW94512.1"/>
    </source>
</evidence>
<keyword evidence="2" id="KW-1185">Reference proteome</keyword>
<dbReference type="AlphaFoldDB" id="W4L902"/>
<dbReference type="EMBL" id="AZHX01002460">
    <property type="protein sequence ID" value="ETW94512.1"/>
    <property type="molecule type" value="Genomic_DNA"/>
</dbReference>